<sequence>MMPTAQTKATEKWQKKAGYMTKGFKLKRELADEFKEACEKAGVSQAAQISKMMREFIDEQK</sequence>
<protein>
    <submittedName>
        <fullName evidence="1">Chemotaxis protein</fullName>
    </submittedName>
</protein>
<evidence type="ECO:0000313" key="2">
    <source>
        <dbReference type="Proteomes" id="UP000050833"/>
    </source>
</evidence>
<organism evidence="1 2">
    <name type="scientific">Butyribacter intestini</name>
    <dbReference type="NCBI Taxonomy" id="1703332"/>
    <lineage>
        <taxon>Bacteria</taxon>
        <taxon>Bacillati</taxon>
        <taxon>Bacillota</taxon>
        <taxon>Clostridia</taxon>
        <taxon>Lachnospirales</taxon>
        <taxon>Lachnospiraceae</taxon>
        <taxon>Butyribacter</taxon>
    </lineage>
</organism>
<accession>A0AAW3JTF4</accession>
<gene>
    <name evidence="1" type="ORF">APZ18_12280</name>
</gene>
<comment type="caution">
    <text evidence="1">The sequence shown here is derived from an EMBL/GenBank/DDBJ whole genome shotgun (WGS) entry which is preliminary data.</text>
</comment>
<dbReference type="Proteomes" id="UP000050833">
    <property type="component" value="Unassembled WGS sequence"/>
</dbReference>
<dbReference type="RefSeq" id="WP_055945333.1">
    <property type="nucleotide sequence ID" value="NZ_DBGBRS010000182.1"/>
</dbReference>
<reference evidence="1 2" key="1">
    <citation type="submission" date="2015-10" db="EMBL/GenBank/DDBJ databases">
        <title>Butyribacter intestini gen. nov., sp. nov., a butyric acid-producing bacterium of the family Lachnospiraceae isolated from the human faeces.</title>
        <authorList>
            <person name="Zou Y."/>
            <person name="Xue W."/>
            <person name="Luo G."/>
            <person name="Lv M."/>
        </authorList>
    </citation>
    <scope>NUCLEOTIDE SEQUENCE [LARGE SCALE GENOMIC DNA]</scope>
    <source>
        <strain evidence="1 2">TF01-11</strain>
    </source>
</reference>
<evidence type="ECO:0000313" key="1">
    <source>
        <dbReference type="EMBL" id="KQC85450.1"/>
    </source>
</evidence>
<keyword evidence="2" id="KW-1185">Reference proteome</keyword>
<dbReference type="AlphaFoldDB" id="A0AAW3JTF4"/>
<dbReference type="EMBL" id="LLKB01000005">
    <property type="protein sequence ID" value="KQC85450.1"/>
    <property type="molecule type" value="Genomic_DNA"/>
</dbReference>
<proteinExistence type="predicted"/>
<name>A0AAW3JTF4_9FIRM</name>